<gene>
    <name evidence="10" type="primary">recJ</name>
    <name evidence="10" type="ORF">OEV82_00350</name>
</gene>
<dbReference type="SUPFAM" id="SSF64182">
    <property type="entry name" value="DHH phosphoesterases"/>
    <property type="match status" value="1"/>
</dbReference>
<evidence type="ECO:0000259" key="9">
    <source>
        <dbReference type="Pfam" id="PF17768"/>
    </source>
</evidence>
<evidence type="ECO:0000256" key="5">
    <source>
        <dbReference type="ARBA" id="ARBA00022839"/>
    </source>
</evidence>
<dbReference type="EMBL" id="JAOUSE010000001">
    <property type="protein sequence ID" value="MCU9592901.1"/>
    <property type="molecule type" value="Genomic_DNA"/>
</dbReference>
<evidence type="ECO:0000256" key="4">
    <source>
        <dbReference type="ARBA" id="ARBA00022801"/>
    </source>
</evidence>
<evidence type="ECO:0000259" key="6">
    <source>
        <dbReference type="Pfam" id="PF01368"/>
    </source>
</evidence>
<feature type="domain" description="Single-stranded-DNA-specific exonuclease RecJ C-terminal" evidence="8">
    <location>
        <begin position="567"/>
        <end position="770"/>
    </location>
</feature>
<reference evidence="10 11" key="1">
    <citation type="submission" date="2022-10" db="EMBL/GenBank/DDBJ databases">
        <title>Description of Fervidibacillus gen. nov. in the family Fervidibacillaceae fam. nov. with two species, Fervidibacillus albus sp. nov., and Fervidibacillus halotolerans sp. nov., isolated from tidal flat sediments.</title>
        <authorList>
            <person name="Kwon K.K."/>
            <person name="Yang S.-H."/>
        </authorList>
    </citation>
    <scope>NUCLEOTIDE SEQUENCE [LARGE SCALE GENOMIC DNA]</scope>
    <source>
        <strain evidence="10 11">DSM 23332</strain>
    </source>
</reference>
<dbReference type="Pfam" id="PF01368">
    <property type="entry name" value="DHH"/>
    <property type="match status" value="1"/>
</dbReference>
<dbReference type="Proteomes" id="UP001208656">
    <property type="component" value="Unassembled WGS sequence"/>
</dbReference>
<dbReference type="InterPro" id="IPR003156">
    <property type="entry name" value="DHHA1_dom"/>
</dbReference>
<feature type="domain" description="RecJ OB" evidence="9">
    <location>
        <begin position="454"/>
        <end position="560"/>
    </location>
</feature>
<dbReference type="Pfam" id="PF10141">
    <property type="entry name" value="ssDNA-exonuc_C"/>
    <property type="match status" value="1"/>
</dbReference>
<dbReference type="InterPro" id="IPR038763">
    <property type="entry name" value="DHH_sf"/>
</dbReference>
<keyword evidence="11" id="KW-1185">Reference proteome</keyword>
<dbReference type="InterPro" id="IPR041122">
    <property type="entry name" value="RecJ_OB"/>
</dbReference>
<keyword evidence="5 10" id="KW-0269">Exonuclease</keyword>
<evidence type="ECO:0000259" key="8">
    <source>
        <dbReference type="Pfam" id="PF10141"/>
    </source>
</evidence>
<dbReference type="InterPro" id="IPR004610">
    <property type="entry name" value="RecJ"/>
</dbReference>
<dbReference type="InterPro" id="IPR018779">
    <property type="entry name" value="RecJ_C"/>
</dbReference>
<comment type="similarity">
    <text evidence="1">Belongs to the RecJ family.</text>
</comment>
<dbReference type="NCBIfam" id="TIGR00644">
    <property type="entry name" value="recJ"/>
    <property type="match status" value="1"/>
</dbReference>
<dbReference type="Pfam" id="PF02272">
    <property type="entry name" value="DHHA1"/>
    <property type="match status" value="1"/>
</dbReference>
<dbReference type="InterPro" id="IPR051673">
    <property type="entry name" value="SSDNA_exonuclease_RecJ"/>
</dbReference>
<proteinExistence type="inferred from homology"/>
<name>A0ABT2WBQ1_9BACI</name>
<comment type="caution">
    <text evidence="10">The sequence shown here is derived from an EMBL/GenBank/DDBJ whole genome shotgun (WGS) entry which is preliminary data.</text>
</comment>
<evidence type="ECO:0000259" key="7">
    <source>
        <dbReference type="Pfam" id="PF02272"/>
    </source>
</evidence>
<evidence type="ECO:0000313" key="11">
    <source>
        <dbReference type="Proteomes" id="UP001208656"/>
    </source>
</evidence>
<dbReference type="InterPro" id="IPR001667">
    <property type="entry name" value="DDH_dom"/>
</dbReference>
<evidence type="ECO:0000313" key="10">
    <source>
        <dbReference type="EMBL" id="MCU9592901.1"/>
    </source>
</evidence>
<dbReference type="Pfam" id="PF17768">
    <property type="entry name" value="RecJ_OB"/>
    <property type="match status" value="1"/>
</dbReference>
<dbReference type="Gene3D" id="3.90.1640.30">
    <property type="match status" value="1"/>
</dbReference>
<dbReference type="PANTHER" id="PTHR30255:SF2">
    <property type="entry name" value="SINGLE-STRANDED-DNA-SPECIFIC EXONUCLEASE RECJ"/>
    <property type="match status" value="1"/>
</dbReference>
<sequence>MLQSKTHWKIRQDHEVNINHFVNELNLTPLVARLLVNRGIETVEEAKSFLFHNGECYDPFLLEDMHIAIERINQAIRNKEKITVYGDYDADGVTSTYVLLSTLKKLGANVDFYIPNRFTEGYGPNEEAFRFLKDQGTDLIVTVDNGIAGIHEANVAKEIGLDLIITDHHEPGPELPDCLAIIHPKRPNSIYPFQELAGVGVAFKLATALLGEVSEELLPFVAIGTVGDLVSLKDENRLLVQKGLKLIPSCQNLGLKALLKVAGADIHHVNEMTIGFTLAPRINAPGRLEHADLGVHLFLTEDPEEAFAIAQEINDLNKQRQSIVDEIAKEAIAEFTENEKYKDDQIIVLGKENWHPGVIGIVASRLVETFSKPALVFSYDYTTGLAKGSARSIPRFDLFENLSKCRDLLPHFGGHKMAAGMTLKIEDVDKLRQRLNTLAKEQLTPEDFILETEIDGVISLNEINLETIEQMERLAPFGTDNPKPIIMVKDVQLPNIRSVGSDGKHLKMTMANHSVEVDGIGFNLGELADHISPLANVSLIGELDINEWNHIRKPQVLVKDIQINEWQLFDYRGHRKIEQWVDKLPKENCKFIVFQEESIGKLNLAPYLKDVLLISTMDEAKDAVIQNTHLVLVDLPPNSMYLETLLSNKSISRIYAYFYQEDTALFSTMPKREHFKWYYSFLRKQETFDIQNRGHDLAKFSGLSIEAIKFMTQVFFDLEFVKMDNGVVSIVQSPQKRNLTDSTTYKRRIEHMELEKTLLYSTYSELKKWFDQFIKQVNIEEENTWI</sequence>
<protein>
    <recommendedName>
        <fullName evidence="2">Single-stranded-DNA-specific exonuclease RecJ</fullName>
    </recommendedName>
</protein>
<organism evidence="10 11">
    <name type="scientific">Pallidibacillus thermolactis</name>
    <dbReference type="NCBI Taxonomy" id="251051"/>
    <lineage>
        <taxon>Bacteria</taxon>
        <taxon>Bacillati</taxon>
        <taxon>Bacillota</taxon>
        <taxon>Bacilli</taxon>
        <taxon>Bacillales</taxon>
        <taxon>Bacillaceae</taxon>
        <taxon>Pallidibacillus</taxon>
    </lineage>
</organism>
<feature type="domain" description="DHHA1" evidence="7">
    <location>
        <begin position="344"/>
        <end position="440"/>
    </location>
</feature>
<dbReference type="RefSeq" id="WP_263060646.1">
    <property type="nucleotide sequence ID" value="NZ_JAOUSE010000001.1"/>
</dbReference>
<dbReference type="PANTHER" id="PTHR30255">
    <property type="entry name" value="SINGLE-STRANDED-DNA-SPECIFIC EXONUCLEASE RECJ"/>
    <property type="match status" value="1"/>
</dbReference>
<keyword evidence="4" id="KW-0378">Hydrolase</keyword>
<keyword evidence="3" id="KW-0540">Nuclease</keyword>
<evidence type="ECO:0000256" key="2">
    <source>
        <dbReference type="ARBA" id="ARBA00019841"/>
    </source>
</evidence>
<evidence type="ECO:0000256" key="1">
    <source>
        <dbReference type="ARBA" id="ARBA00005915"/>
    </source>
</evidence>
<feature type="domain" description="DDH" evidence="6">
    <location>
        <begin position="81"/>
        <end position="225"/>
    </location>
</feature>
<dbReference type="GO" id="GO:0004527">
    <property type="term" value="F:exonuclease activity"/>
    <property type="evidence" value="ECO:0007669"/>
    <property type="project" value="UniProtKB-KW"/>
</dbReference>
<dbReference type="Gene3D" id="3.10.310.30">
    <property type="match status" value="1"/>
</dbReference>
<evidence type="ECO:0000256" key="3">
    <source>
        <dbReference type="ARBA" id="ARBA00022722"/>
    </source>
</evidence>
<accession>A0ABT2WBQ1</accession>